<dbReference type="SMART" id="SM00504">
    <property type="entry name" value="Ubox"/>
    <property type="match status" value="1"/>
</dbReference>
<dbReference type="EMBL" id="SNRW01002715">
    <property type="protein sequence ID" value="KAA6391927.1"/>
    <property type="molecule type" value="Genomic_DNA"/>
</dbReference>
<dbReference type="PANTHER" id="PTHR46573">
    <property type="entry name" value="WD REPEAT, SAM AND U-BOX DOMAIN-CONTAINING PROTEIN 1"/>
    <property type="match status" value="1"/>
</dbReference>
<dbReference type="Gene3D" id="2.60.120.920">
    <property type="match status" value="1"/>
</dbReference>
<comment type="caution">
    <text evidence="2">The sequence shown here is derived from an EMBL/GenBank/DDBJ whole genome shotgun (WGS) entry which is preliminary data.</text>
</comment>
<dbReference type="GO" id="GO:0004842">
    <property type="term" value="F:ubiquitin-protein transferase activity"/>
    <property type="evidence" value="ECO:0007669"/>
    <property type="project" value="InterPro"/>
</dbReference>
<feature type="domain" description="U-box" evidence="1">
    <location>
        <begin position="83"/>
        <end position="156"/>
    </location>
</feature>
<evidence type="ECO:0000313" key="2">
    <source>
        <dbReference type="EMBL" id="KAA6391927.1"/>
    </source>
</evidence>
<dbReference type="SUPFAM" id="SSF57850">
    <property type="entry name" value="RING/U-box"/>
    <property type="match status" value="1"/>
</dbReference>
<dbReference type="Proteomes" id="UP000324800">
    <property type="component" value="Unassembled WGS sequence"/>
</dbReference>
<dbReference type="AlphaFoldDB" id="A0A5J4WAJ1"/>
<dbReference type="PANTHER" id="PTHR46573:SF1">
    <property type="entry name" value="WD REPEAT, SAM AND U-BOX DOMAIN-CONTAINING PROTEIN 1"/>
    <property type="match status" value="1"/>
</dbReference>
<organism evidence="2 3">
    <name type="scientific">Streblomastix strix</name>
    <dbReference type="NCBI Taxonomy" id="222440"/>
    <lineage>
        <taxon>Eukaryota</taxon>
        <taxon>Metamonada</taxon>
        <taxon>Preaxostyla</taxon>
        <taxon>Oxymonadida</taxon>
        <taxon>Streblomastigidae</taxon>
        <taxon>Streblomastix</taxon>
    </lineage>
</organism>
<dbReference type="Gene3D" id="3.30.40.10">
    <property type="entry name" value="Zinc/RING finger domain, C3HC4 (zinc finger)"/>
    <property type="match status" value="1"/>
</dbReference>
<dbReference type="InterPro" id="IPR043136">
    <property type="entry name" value="B30.2/SPRY_sf"/>
</dbReference>
<dbReference type="GO" id="GO:0016567">
    <property type="term" value="P:protein ubiquitination"/>
    <property type="evidence" value="ECO:0007669"/>
    <property type="project" value="InterPro"/>
</dbReference>
<dbReference type="OrthoDB" id="424220at2759"/>
<sequence length="354" mass="40898">MIFSGWAHTGVPVVQQTNQELISLLPESKELADSAAEVFNGDIIGTIIIETELKIRKIVSDSVAVKFKSTSIEKLKQFDRKDQLNEGFICPITQEAMIDPVIAEDGFSYERQAIVDWLKINRTSPITRQPMSEILLKPNIELKKQIQSANKYQNVDKILNESVMLKQIHQEQIITSHATPVDYKENAHYGNVDSILIYNPIITSGITYFEGYFGFHYMAGIGIADKSVRYRRNQSFNDYDQSKKTVRYFSDGDLRHFQMIGRSVEGNQQFDNDERVGLELDLSSHPTILTFFINGIEQKNYVTDIPTSGIRFYVGLYNRNCKFTVTRFEKREFSSRRGVCGSKSWEWEKYWQYK</sequence>
<dbReference type="Pfam" id="PF04564">
    <property type="entry name" value="U-box"/>
    <property type="match status" value="1"/>
</dbReference>
<dbReference type="CDD" id="cd16655">
    <property type="entry name" value="RING-Ubox_WDSUB1-like"/>
    <property type="match status" value="1"/>
</dbReference>
<proteinExistence type="predicted"/>
<dbReference type="InterPro" id="IPR003613">
    <property type="entry name" value="Ubox_domain"/>
</dbReference>
<evidence type="ECO:0000313" key="3">
    <source>
        <dbReference type="Proteomes" id="UP000324800"/>
    </source>
</evidence>
<protein>
    <recommendedName>
        <fullName evidence="1">U-box domain-containing protein</fullName>
    </recommendedName>
</protein>
<accession>A0A5J4WAJ1</accession>
<reference evidence="2 3" key="1">
    <citation type="submission" date="2019-03" db="EMBL/GenBank/DDBJ databases">
        <title>Single cell metagenomics reveals metabolic interactions within the superorganism composed of flagellate Streblomastix strix and complex community of Bacteroidetes bacteria on its surface.</title>
        <authorList>
            <person name="Treitli S.C."/>
            <person name="Kolisko M."/>
            <person name="Husnik F."/>
            <person name="Keeling P."/>
            <person name="Hampl V."/>
        </authorList>
    </citation>
    <scope>NUCLEOTIDE SEQUENCE [LARGE SCALE GENOMIC DNA]</scope>
    <source>
        <strain evidence="2">ST1C</strain>
    </source>
</reference>
<dbReference type="InterPro" id="IPR052085">
    <property type="entry name" value="WD-SAM-U-box"/>
</dbReference>
<dbReference type="InterPro" id="IPR013083">
    <property type="entry name" value="Znf_RING/FYVE/PHD"/>
</dbReference>
<evidence type="ECO:0000259" key="1">
    <source>
        <dbReference type="PROSITE" id="PS51698"/>
    </source>
</evidence>
<name>A0A5J4WAJ1_9EUKA</name>
<dbReference type="PROSITE" id="PS51698">
    <property type="entry name" value="U_BOX"/>
    <property type="match status" value="1"/>
</dbReference>
<gene>
    <name evidence="2" type="ORF">EZS28_012543</name>
</gene>